<dbReference type="AlphaFoldDB" id="A0AAV9ZDV9"/>
<evidence type="ECO:0000256" key="1">
    <source>
        <dbReference type="SAM" id="MobiDB-lite"/>
    </source>
</evidence>
<reference evidence="2 4" key="1">
    <citation type="journal article" date="2024" name="J Genomics">
        <title>Draft genome sequencing and assembly of Favolaschia claudopus CIRM-BRFM 2984 isolated from oak limbs.</title>
        <authorList>
            <person name="Navarro D."/>
            <person name="Drula E."/>
            <person name="Chaduli D."/>
            <person name="Cazenave R."/>
            <person name="Ahrendt S."/>
            <person name="Wang J."/>
            <person name="Lipzen A."/>
            <person name="Daum C."/>
            <person name="Barry K."/>
            <person name="Grigoriev I.V."/>
            <person name="Favel A."/>
            <person name="Rosso M.N."/>
            <person name="Martin F."/>
        </authorList>
    </citation>
    <scope>NUCLEOTIDE SEQUENCE [LARGE SCALE GENOMIC DNA]</scope>
    <source>
        <strain evidence="2 4">CIRM-BRFM 2984</strain>
    </source>
</reference>
<protein>
    <submittedName>
        <fullName evidence="2">Uncharacterized protein</fullName>
    </submittedName>
</protein>
<organism evidence="2 4">
    <name type="scientific">Favolaschia claudopus</name>
    <dbReference type="NCBI Taxonomy" id="2862362"/>
    <lineage>
        <taxon>Eukaryota</taxon>
        <taxon>Fungi</taxon>
        <taxon>Dikarya</taxon>
        <taxon>Basidiomycota</taxon>
        <taxon>Agaricomycotina</taxon>
        <taxon>Agaricomycetes</taxon>
        <taxon>Agaricomycetidae</taxon>
        <taxon>Agaricales</taxon>
        <taxon>Marasmiineae</taxon>
        <taxon>Mycenaceae</taxon>
        <taxon>Favolaschia</taxon>
    </lineage>
</organism>
<dbReference type="Proteomes" id="UP001362999">
    <property type="component" value="Unassembled WGS sequence"/>
</dbReference>
<comment type="caution">
    <text evidence="2">The sequence shown here is derived from an EMBL/GenBank/DDBJ whole genome shotgun (WGS) entry which is preliminary data.</text>
</comment>
<sequence>MSNSMSSIQSNPPPYLDSAPYPGSKFWGQLDDRLDGIRKAAAVDAQKLIIRAFRFVLTQDQDKQGSKGDYELDEKGVNEFQQKVDDMIGVDGATAMDIAYAAASSST</sequence>
<evidence type="ECO:0000313" key="4">
    <source>
        <dbReference type="Proteomes" id="UP001362999"/>
    </source>
</evidence>
<dbReference type="EMBL" id="JAWWNJ010000160">
    <property type="protein sequence ID" value="KAK6978296.1"/>
    <property type="molecule type" value="Genomic_DNA"/>
</dbReference>
<feature type="region of interest" description="Disordered" evidence="1">
    <location>
        <begin position="1"/>
        <end position="22"/>
    </location>
</feature>
<proteinExistence type="predicted"/>
<evidence type="ECO:0000313" key="2">
    <source>
        <dbReference type="EMBL" id="KAK6978296.1"/>
    </source>
</evidence>
<gene>
    <name evidence="3" type="ORF">R3P38DRAFT_3234324</name>
    <name evidence="2" type="ORF">R3P38DRAFT_3235791</name>
</gene>
<evidence type="ECO:0000313" key="3">
    <source>
        <dbReference type="EMBL" id="KAK6981315.1"/>
    </source>
</evidence>
<dbReference type="EMBL" id="JAWWNJ010000151">
    <property type="protein sequence ID" value="KAK6981315.1"/>
    <property type="molecule type" value="Genomic_DNA"/>
</dbReference>
<feature type="compositionally biased region" description="Polar residues" evidence="1">
    <location>
        <begin position="1"/>
        <end position="10"/>
    </location>
</feature>
<accession>A0AAV9ZDV9</accession>
<name>A0AAV9ZDV9_9AGAR</name>
<keyword evidence="4" id="KW-1185">Reference proteome</keyword>